<organism evidence="3 4">
    <name type="scientific">Nannocystis pusilla</name>
    <dbReference type="NCBI Taxonomy" id="889268"/>
    <lineage>
        <taxon>Bacteria</taxon>
        <taxon>Pseudomonadati</taxon>
        <taxon>Myxococcota</taxon>
        <taxon>Polyangia</taxon>
        <taxon>Nannocystales</taxon>
        <taxon>Nannocystaceae</taxon>
        <taxon>Nannocystis</taxon>
    </lineage>
</organism>
<feature type="region of interest" description="Disordered" evidence="1">
    <location>
        <begin position="125"/>
        <end position="181"/>
    </location>
</feature>
<comment type="caution">
    <text evidence="3">The sequence shown here is derived from an EMBL/GenBank/DDBJ whole genome shotgun (WGS) entry which is preliminary data.</text>
</comment>
<name>A0A9X3J1E6_9BACT</name>
<reference evidence="3" key="1">
    <citation type="submission" date="2022-11" db="EMBL/GenBank/DDBJ databases">
        <title>Minimal conservation of predation-associated metabolite biosynthetic gene clusters underscores biosynthetic potential of Myxococcota including descriptions for ten novel species: Archangium lansinium sp. nov., Myxococcus landrumus sp. nov., Nannocystis bai.</title>
        <authorList>
            <person name="Ahearne A."/>
            <person name="Stevens C."/>
            <person name="Phillips K."/>
        </authorList>
    </citation>
    <scope>NUCLEOTIDE SEQUENCE</scope>
    <source>
        <strain evidence="3">Na p29</strain>
    </source>
</reference>
<feature type="compositionally biased region" description="Low complexity" evidence="1">
    <location>
        <begin position="129"/>
        <end position="139"/>
    </location>
</feature>
<gene>
    <name evidence="3" type="ORF">OV079_34650</name>
</gene>
<sequence>MRSLLLACLELSAVALLVAAAPASAAELVTTSDTDFDPASVLIVSPEDGAVIDGSPDAVVQVTIEHEGFPKPSDITLRVDDVEVGPCPDAPPCTIEVTVAPGVHKLWAIGDDGVALRDEHEISLEVKDTGSASEGSASESDTETGSDTEPTGGAEPATDTDANETDATGDATDGSGSGDKEGCGCKAAPGLPDLLGLALLALFAPWRRRRHA</sequence>
<protein>
    <recommendedName>
        <fullName evidence="5">MYXO-CTERM domain-containing protein</fullName>
    </recommendedName>
</protein>
<evidence type="ECO:0000256" key="1">
    <source>
        <dbReference type="SAM" id="MobiDB-lite"/>
    </source>
</evidence>
<dbReference type="Proteomes" id="UP001150924">
    <property type="component" value="Unassembled WGS sequence"/>
</dbReference>
<dbReference type="EMBL" id="JAPNKE010000002">
    <property type="protein sequence ID" value="MCY1010619.1"/>
    <property type="molecule type" value="Genomic_DNA"/>
</dbReference>
<keyword evidence="4" id="KW-1185">Reference proteome</keyword>
<feature type="compositionally biased region" description="Low complexity" evidence="1">
    <location>
        <begin position="147"/>
        <end position="174"/>
    </location>
</feature>
<evidence type="ECO:0008006" key="5">
    <source>
        <dbReference type="Google" id="ProtNLM"/>
    </source>
</evidence>
<dbReference type="AlphaFoldDB" id="A0A9X3J1E6"/>
<keyword evidence="2" id="KW-0732">Signal</keyword>
<feature type="signal peptide" evidence="2">
    <location>
        <begin position="1"/>
        <end position="25"/>
    </location>
</feature>
<accession>A0A9X3J1E6</accession>
<proteinExistence type="predicted"/>
<dbReference type="RefSeq" id="WP_267773647.1">
    <property type="nucleotide sequence ID" value="NZ_JAPNKE010000002.1"/>
</dbReference>
<evidence type="ECO:0000313" key="3">
    <source>
        <dbReference type="EMBL" id="MCY1010619.1"/>
    </source>
</evidence>
<evidence type="ECO:0000256" key="2">
    <source>
        <dbReference type="SAM" id="SignalP"/>
    </source>
</evidence>
<feature type="chain" id="PRO_5040723460" description="MYXO-CTERM domain-containing protein" evidence="2">
    <location>
        <begin position="26"/>
        <end position="212"/>
    </location>
</feature>
<evidence type="ECO:0000313" key="4">
    <source>
        <dbReference type="Proteomes" id="UP001150924"/>
    </source>
</evidence>